<evidence type="ECO:0000313" key="2">
    <source>
        <dbReference type="EMBL" id="ACU34255.1"/>
    </source>
</evidence>
<dbReference type="KEGG" id="ami:Amir_0286"/>
<dbReference type="HOGENOM" id="CLU_3303436_0_0_11"/>
<dbReference type="STRING" id="446462.Amir_0286"/>
<feature type="region of interest" description="Disordered" evidence="1">
    <location>
        <begin position="1"/>
        <end position="39"/>
    </location>
</feature>
<proteinExistence type="predicted"/>
<gene>
    <name evidence="2" type="ordered locus">Amir_0286</name>
</gene>
<evidence type="ECO:0000313" key="3">
    <source>
        <dbReference type="Proteomes" id="UP000002213"/>
    </source>
</evidence>
<organism evidence="2 3">
    <name type="scientific">Actinosynnema mirum (strain ATCC 29888 / DSM 43827 / JCM 3225 / NBRC 14064 / NCIMB 13271 / NRRL B-12336 / IMRU 3971 / 101)</name>
    <dbReference type="NCBI Taxonomy" id="446462"/>
    <lineage>
        <taxon>Bacteria</taxon>
        <taxon>Bacillati</taxon>
        <taxon>Actinomycetota</taxon>
        <taxon>Actinomycetes</taxon>
        <taxon>Pseudonocardiales</taxon>
        <taxon>Pseudonocardiaceae</taxon>
        <taxon>Actinosynnema</taxon>
    </lineage>
</organism>
<sequence>MTGSTPVFELADDPVLKPTPPDRAAVDRAPAERASVLEG</sequence>
<keyword evidence="3" id="KW-1185">Reference proteome</keyword>
<dbReference type="Proteomes" id="UP000002213">
    <property type="component" value="Chromosome"/>
</dbReference>
<dbReference type="EMBL" id="CP001630">
    <property type="protein sequence ID" value="ACU34255.1"/>
    <property type="molecule type" value="Genomic_DNA"/>
</dbReference>
<evidence type="ECO:0000256" key="1">
    <source>
        <dbReference type="SAM" id="MobiDB-lite"/>
    </source>
</evidence>
<accession>C6WFC3</accession>
<reference evidence="2 3" key="1">
    <citation type="journal article" date="2009" name="Stand. Genomic Sci.">
        <title>Complete genome sequence of Actinosynnema mirum type strain (101).</title>
        <authorList>
            <person name="Land M."/>
            <person name="Lapidus A."/>
            <person name="Mayilraj S."/>
            <person name="Chen F."/>
            <person name="Copeland A."/>
            <person name="Del Rio T.G."/>
            <person name="Nolan M."/>
            <person name="Lucas S."/>
            <person name="Tice H."/>
            <person name="Cheng J.F."/>
            <person name="Chertkov O."/>
            <person name="Bruce D."/>
            <person name="Goodwin L."/>
            <person name="Pitluck S."/>
            <person name="Rohde M."/>
            <person name="Goker M."/>
            <person name="Pati A."/>
            <person name="Ivanova N."/>
            <person name="Mavromatis K."/>
            <person name="Chen A."/>
            <person name="Palaniappan K."/>
            <person name="Hauser L."/>
            <person name="Chang Y.J."/>
            <person name="Jeffries C.C."/>
            <person name="Brettin T."/>
            <person name="Detter J.C."/>
            <person name="Han C."/>
            <person name="Chain P."/>
            <person name="Tindall B.J."/>
            <person name="Bristow J."/>
            <person name="Eisen J.A."/>
            <person name="Markowitz V."/>
            <person name="Hugenholtz P."/>
            <person name="Kyrpides N.C."/>
            <person name="Klenk H.P."/>
        </authorList>
    </citation>
    <scope>NUCLEOTIDE SEQUENCE [LARGE SCALE GENOMIC DNA]</scope>
    <source>
        <strain evidence="3">ATCC 29888 / DSM 43827 / JCM 3225 / NBRC 14064 / NCIMB 13271 / NRRL B-12336 / IMRU 3971 / 101</strain>
    </source>
</reference>
<dbReference type="AlphaFoldDB" id="C6WFC3"/>
<protein>
    <submittedName>
        <fullName evidence="2">Uncharacterized protein</fullName>
    </submittedName>
</protein>
<name>C6WFC3_ACTMD</name>